<dbReference type="EMBL" id="OOIP01000011">
    <property type="protein sequence ID" value="SPO38810.1"/>
    <property type="molecule type" value="Genomic_DNA"/>
</dbReference>
<feature type="compositionally biased region" description="Basic and acidic residues" evidence="1">
    <location>
        <begin position="35"/>
        <end position="45"/>
    </location>
</feature>
<sequence>MNRSDPYWSETDAATSANEGFDDDDDGWLSNASDFSRRSRSDRPGPRPQAPQSQSGSGQARRLFRIPAVADGVAELRSIADSFEHRHSTDLRYPFSERAEWSRLASSELQSVADEGRLASVAFLHHAQLRQRVEESQAPQAATSRLLSFDHKQARHDGGRLAWPLEADQVPLPRWTLGQEVEAIISRRHAALASVRKQILADHGARTRPSSRKRRRRNRQATDDAKGAENINADEPSPATGRHDEGLGSDSDAEAVSELVDPVLLAVQQQLRRTYEHLMLQETSWSNAGSRRKKRSPRGNAPESADAPKDKVPKIKAKTGKRPFDWRSVVGFLSQRSESISTGADREMAFDTALRATAERLEQIYGTASLHLLKGRPTASQHYVKAGDSASRRAMLDNALARAEDSLRPRRGEADEPPRREAESRENLPTRYLMDASLLDPTDLLVDYEATAKLRPPPGDQDREVRPLPGRSDEPTGRPTFTRQDGRVIGSSAGPLLLARRPIDRRRVKEVLNPGGSRSAVLHSASGSDAGSSASDRRSSVSSSSSDDPSSSSDDADGSSDSDSDSDPRPSRRSKKAKTGRNTPQRAVRKSSAPWRGRSESRSLDASHEEHDRGAGASSASASAAQGEAAAAAARPSHQSSAGTGAKKAKRRTLITAVGGVGTGLKRRGMVRASSGF</sequence>
<keyword evidence="3" id="KW-1185">Reference proteome</keyword>
<feature type="region of interest" description="Disordered" evidence="1">
    <location>
        <begin position="285"/>
        <end position="313"/>
    </location>
</feature>
<accession>A0A5C3F3X5</accession>
<protein>
    <submittedName>
        <fullName evidence="2">Uncharacterized protein</fullName>
    </submittedName>
</protein>
<feature type="compositionally biased region" description="Low complexity" evidence="1">
    <location>
        <begin position="524"/>
        <end position="553"/>
    </location>
</feature>
<feature type="compositionally biased region" description="Basic and acidic residues" evidence="1">
    <location>
        <begin position="597"/>
        <end position="614"/>
    </location>
</feature>
<feature type="compositionally biased region" description="Low complexity" evidence="1">
    <location>
        <begin position="50"/>
        <end position="61"/>
    </location>
</feature>
<proteinExistence type="predicted"/>
<feature type="compositionally biased region" description="Low complexity" evidence="1">
    <location>
        <begin position="615"/>
        <end position="642"/>
    </location>
</feature>
<dbReference type="Proteomes" id="UP000323386">
    <property type="component" value="Unassembled WGS sequence"/>
</dbReference>
<gene>
    <name evidence="2" type="ORF">PSFLO_04289</name>
</gene>
<feature type="region of interest" description="Disordered" evidence="1">
    <location>
        <begin position="511"/>
        <end position="652"/>
    </location>
</feature>
<dbReference type="AlphaFoldDB" id="A0A5C3F3X5"/>
<feature type="region of interest" description="Disordered" evidence="1">
    <location>
        <begin position="451"/>
        <end position="493"/>
    </location>
</feature>
<feature type="compositionally biased region" description="Basic and acidic residues" evidence="1">
    <location>
        <begin position="460"/>
        <end position="476"/>
    </location>
</feature>
<name>A0A5C3F3X5_9BASI</name>
<feature type="compositionally biased region" description="Basic residues" evidence="1">
    <location>
        <begin position="209"/>
        <end position="219"/>
    </location>
</feature>
<evidence type="ECO:0000313" key="3">
    <source>
        <dbReference type="Proteomes" id="UP000323386"/>
    </source>
</evidence>
<feature type="region of interest" description="Disordered" evidence="1">
    <location>
        <begin position="1"/>
        <end position="64"/>
    </location>
</feature>
<feature type="compositionally biased region" description="Basic and acidic residues" evidence="1">
    <location>
        <begin position="402"/>
        <end position="428"/>
    </location>
</feature>
<reference evidence="2 3" key="1">
    <citation type="submission" date="2018-03" db="EMBL/GenBank/DDBJ databases">
        <authorList>
            <person name="Guldener U."/>
        </authorList>
    </citation>
    <scope>NUCLEOTIDE SEQUENCE [LARGE SCALE GENOMIC DNA]</scope>
    <source>
        <strain evidence="2 3">DAOM196992</strain>
    </source>
</reference>
<dbReference type="OrthoDB" id="3364662at2759"/>
<evidence type="ECO:0000313" key="2">
    <source>
        <dbReference type="EMBL" id="SPO38810.1"/>
    </source>
</evidence>
<organism evidence="2 3">
    <name type="scientific">Pseudozyma flocculosa</name>
    <dbReference type="NCBI Taxonomy" id="84751"/>
    <lineage>
        <taxon>Eukaryota</taxon>
        <taxon>Fungi</taxon>
        <taxon>Dikarya</taxon>
        <taxon>Basidiomycota</taxon>
        <taxon>Ustilaginomycotina</taxon>
        <taxon>Ustilaginomycetes</taxon>
        <taxon>Ustilaginales</taxon>
        <taxon>Ustilaginaceae</taxon>
        <taxon>Pseudozyma</taxon>
    </lineage>
</organism>
<feature type="region of interest" description="Disordered" evidence="1">
    <location>
        <begin position="200"/>
        <end position="250"/>
    </location>
</feature>
<feature type="compositionally biased region" description="Acidic residues" evidence="1">
    <location>
        <begin position="554"/>
        <end position="565"/>
    </location>
</feature>
<evidence type="ECO:0000256" key="1">
    <source>
        <dbReference type="SAM" id="MobiDB-lite"/>
    </source>
</evidence>
<feature type="region of interest" description="Disordered" evidence="1">
    <location>
        <begin position="401"/>
        <end position="432"/>
    </location>
</feature>